<evidence type="ECO:0000259" key="6">
    <source>
        <dbReference type="PROSITE" id="PS50158"/>
    </source>
</evidence>
<dbReference type="Gene3D" id="4.10.60.10">
    <property type="entry name" value="Zinc finger, CCHC-type"/>
    <property type="match status" value="3"/>
</dbReference>
<dbReference type="Proteomes" id="UP001152484">
    <property type="component" value="Unassembled WGS sequence"/>
</dbReference>
<dbReference type="OrthoDB" id="5418639at2759"/>
<sequence length="342" mass="36606">MIDFEDEEFLSQVAAAEAAALSSSTKRRRTSTSNFTSTVNIRPTTSPNSNDTTTSIGEGAYIAALKGSKSIEFQQQAATFSSSSVSRQSYKPFSSGNHSNSSFPSSDSGNTCFKCGKSGHWARDCSAGPVNDGNDSGSFPEKKCPCGSGNCIILTANTDKNRGRKFYKCPIRQDNGGCDFFEWCDKPLFTHHIAIQSKSSTNFSILELSCPCGAGPCLVLTAKTGKNIGQQFYRCPSQESCGFFKWCNEMTNIPEPQNTPQVHLSMGSMGNKSYNNSVACFKCGKEGHWAKECVNSVPLSSPAADGAGKSTTLTSCFKCGGAGHWAKDCTSAVSIRPPRSTK</sequence>
<organism evidence="8 9">
    <name type="scientific">Cuscuta europaea</name>
    <name type="common">European dodder</name>
    <dbReference type="NCBI Taxonomy" id="41803"/>
    <lineage>
        <taxon>Eukaryota</taxon>
        <taxon>Viridiplantae</taxon>
        <taxon>Streptophyta</taxon>
        <taxon>Embryophyta</taxon>
        <taxon>Tracheophyta</taxon>
        <taxon>Spermatophyta</taxon>
        <taxon>Magnoliopsida</taxon>
        <taxon>eudicotyledons</taxon>
        <taxon>Gunneridae</taxon>
        <taxon>Pentapetalae</taxon>
        <taxon>asterids</taxon>
        <taxon>lamiids</taxon>
        <taxon>Solanales</taxon>
        <taxon>Convolvulaceae</taxon>
        <taxon>Cuscuteae</taxon>
        <taxon>Cuscuta</taxon>
        <taxon>Cuscuta subgen. Cuscuta</taxon>
    </lineage>
</organism>
<feature type="domain" description="CCHC-type" evidence="6">
    <location>
        <begin position="316"/>
        <end position="331"/>
    </location>
</feature>
<gene>
    <name evidence="8" type="ORF">CEURO_LOCUS2731</name>
</gene>
<feature type="domain" description="GRF-type" evidence="7">
    <location>
        <begin position="144"/>
        <end position="187"/>
    </location>
</feature>
<dbReference type="InterPro" id="IPR001878">
    <property type="entry name" value="Znf_CCHC"/>
</dbReference>
<dbReference type="AlphaFoldDB" id="A0A9P1DZT9"/>
<dbReference type="InterPro" id="IPR010666">
    <property type="entry name" value="Znf_GRF"/>
</dbReference>
<dbReference type="PROSITE" id="PS50158">
    <property type="entry name" value="ZF_CCHC"/>
    <property type="match status" value="3"/>
</dbReference>
<dbReference type="InterPro" id="IPR036875">
    <property type="entry name" value="Znf_CCHC_sf"/>
</dbReference>
<keyword evidence="1" id="KW-0479">Metal-binding</keyword>
<feature type="domain" description="CCHC-type" evidence="6">
    <location>
        <begin position="112"/>
        <end position="125"/>
    </location>
</feature>
<evidence type="ECO:0000313" key="9">
    <source>
        <dbReference type="Proteomes" id="UP001152484"/>
    </source>
</evidence>
<reference evidence="8" key="1">
    <citation type="submission" date="2022-07" db="EMBL/GenBank/DDBJ databases">
        <authorList>
            <person name="Macas J."/>
            <person name="Novak P."/>
            <person name="Neumann P."/>
        </authorList>
    </citation>
    <scope>NUCLEOTIDE SEQUENCE</scope>
</reference>
<dbReference type="SMART" id="SM00343">
    <property type="entry name" value="ZnF_C2HC"/>
    <property type="match status" value="3"/>
</dbReference>
<dbReference type="PROSITE" id="PS51999">
    <property type="entry name" value="ZF_GRF"/>
    <property type="match status" value="2"/>
</dbReference>
<dbReference type="SUPFAM" id="SSF57756">
    <property type="entry name" value="Retrovirus zinc finger-like domains"/>
    <property type="match status" value="2"/>
</dbReference>
<proteinExistence type="predicted"/>
<evidence type="ECO:0000313" key="8">
    <source>
        <dbReference type="EMBL" id="CAH9068118.1"/>
    </source>
</evidence>
<evidence type="ECO:0000259" key="7">
    <source>
        <dbReference type="PROSITE" id="PS51999"/>
    </source>
</evidence>
<name>A0A9P1DZT9_CUSEU</name>
<keyword evidence="9" id="KW-1185">Reference proteome</keyword>
<dbReference type="GO" id="GO:0003676">
    <property type="term" value="F:nucleic acid binding"/>
    <property type="evidence" value="ECO:0007669"/>
    <property type="project" value="InterPro"/>
</dbReference>
<dbReference type="GO" id="GO:0008270">
    <property type="term" value="F:zinc ion binding"/>
    <property type="evidence" value="ECO:0007669"/>
    <property type="project" value="UniProtKB-KW"/>
</dbReference>
<feature type="compositionally biased region" description="Low complexity" evidence="5">
    <location>
        <begin position="31"/>
        <end position="55"/>
    </location>
</feature>
<feature type="region of interest" description="Disordered" evidence="5">
    <location>
        <begin position="22"/>
        <end position="55"/>
    </location>
</feature>
<evidence type="ECO:0000256" key="3">
    <source>
        <dbReference type="ARBA" id="ARBA00022833"/>
    </source>
</evidence>
<accession>A0A9P1DZT9</accession>
<evidence type="ECO:0000256" key="2">
    <source>
        <dbReference type="ARBA" id="ARBA00022771"/>
    </source>
</evidence>
<keyword evidence="3" id="KW-0862">Zinc</keyword>
<comment type="caution">
    <text evidence="8">The sequence shown here is derived from an EMBL/GenBank/DDBJ whole genome shotgun (WGS) entry which is preliminary data.</text>
</comment>
<dbReference type="PANTHER" id="PTHR33680">
    <property type="entry name" value="OS07G0190500 PROTEIN"/>
    <property type="match status" value="1"/>
</dbReference>
<keyword evidence="2 4" id="KW-0863">Zinc-finger</keyword>
<protein>
    <submittedName>
        <fullName evidence="8">Uncharacterized protein</fullName>
    </submittedName>
</protein>
<dbReference type="Pfam" id="PF00098">
    <property type="entry name" value="zf-CCHC"/>
    <property type="match status" value="3"/>
</dbReference>
<evidence type="ECO:0000256" key="5">
    <source>
        <dbReference type="SAM" id="MobiDB-lite"/>
    </source>
</evidence>
<evidence type="ECO:0000256" key="4">
    <source>
        <dbReference type="PROSITE-ProRule" id="PRU00047"/>
    </source>
</evidence>
<feature type="domain" description="CCHC-type" evidence="6">
    <location>
        <begin position="280"/>
        <end position="293"/>
    </location>
</feature>
<dbReference type="Pfam" id="PF06839">
    <property type="entry name" value="Zn_ribbon_GRF"/>
    <property type="match status" value="2"/>
</dbReference>
<evidence type="ECO:0000256" key="1">
    <source>
        <dbReference type="ARBA" id="ARBA00022723"/>
    </source>
</evidence>
<dbReference type="PANTHER" id="PTHR33680:SF1">
    <property type="entry name" value="OS05G0489500 PROTEIN"/>
    <property type="match status" value="1"/>
</dbReference>
<dbReference type="EMBL" id="CAMAPE010000005">
    <property type="protein sequence ID" value="CAH9068118.1"/>
    <property type="molecule type" value="Genomic_DNA"/>
</dbReference>
<feature type="domain" description="GRF-type" evidence="7">
    <location>
        <begin position="210"/>
        <end position="250"/>
    </location>
</feature>